<keyword evidence="6 8" id="KW-1133">Transmembrane helix</keyword>
<organism evidence="10 11">
    <name type="scientific">Ceratopteris richardii</name>
    <name type="common">Triangle waterfern</name>
    <dbReference type="NCBI Taxonomy" id="49495"/>
    <lineage>
        <taxon>Eukaryota</taxon>
        <taxon>Viridiplantae</taxon>
        <taxon>Streptophyta</taxon>
        <taxon>Embryophyta</taxon>
        <taxon>Tracheophyta</taxon>
        <taxon>Polypodiopsida</taxon>
        <taxon>Polypodiidae</taxon>
        <taxon>Polypodiales</taxon>
        <taxon>Pteridineae</taxon>
        <taxon>Pteridaceae</taxon>
        <taxon>Parkerioideae</taxon>
        <taxon>Ceratopteris</taxon>
    </lineage>
</organism>
<dbReference type="Proteomes" id="UP000825935">
    <property type="component" value="Chromosome 6"/>
</dbReference>
<reference evidence="10" key="1">
    <citation type="submission" date="2021-08" db="EMBL/GenBank/DDBJ databases">
        <title>WGS assembly of Ceratopteris richardii.</title>
        <authorList>
            <person name="Marchant D.B."/>
            <person name="Chen G."/>
            <person name="Jenkins J."/>
            <person name="Shu S."/>
            <person name="Leebens-Mack J."/>
            <person name="Grimwood J."/>
            <person name="Schmutz J."/>
            <person name="Soltis P."/>
            <person name="Soltis D."/>
            <person name="Chen Z.-H."/>
        </authorList>
    </citation>
    <scope>NUCLEOTIDE SEQUENCE</scope>
    <source>
        <strain evidence="10">Whitten #5841</strain>
        <tissue evidence="10">Leaf</tissue>
    </source>
</reference>
<dbReference type="EMBL" id="CM035411">
    <property type="protein sequence ID" value="KAH7435832.1"/>
    <property type="molecule type" value="Genomic_DNA"/>
</dbReference>
<comment type="caution">
    <text evidence="10">The sequence shown here is derived from an EMBL/GenBank/DDBJ whole genome shotgun (WGS) entry which is preliminary data.</text>
</comment>
<feature type="domain" description="Casparian strip membrane protein" evidence="9">
    <location>
        <begin position="31"/>
        <end position="159"/>
    </location>
</feature>
<name>A0A8T2UK79_CERRI</name>
<keyword evidence="4 8" id="KW-1003">Cell membrane</keyword>
<keyword evidence="11" id="KW-1185">Reference proteome</keyword>
<feature type="transmembrane region" description="Helical" evidence="8">
    <location>
        <begin position="150"/>
        <end position="172"/>
    </location>
</feature>
<evidence type="ECO:0000259" key="9">
    <source>
        <dbReference type="Pfam" id="PF04535"/>
    </source>
</evidence>
<comment type="similarity">
    <text evidence="2 8">Belongs to the Casparian strip membrane proteins (CASP) family.</text>
</comment>
<dbReference type="OMA" id="NHCARYE"/>
<evidence type="ECO:0000256" key="4">
    <source>
        <dbReference type="ARBA" id="ARBA00022475"/>
    </source>
</evidence>
<dbReference type="AlphaFoldDB" id="A0A8T2UK79"/>
<keyword evidence="7 8" id="KW-0472">Membrane</keyword>
<dbReference type="InterPro" id="IPR045009">
    <property type="entry name" value="CASPL-5"/>
</dbReference>
<keyword evidence="5 8" id="KW-0812">Transmembrane</keyword>
<comment type="subunit">
    <text evidence="3 8">Homodimer and heterodimers.</text>
</comment>
<feature type="transmembrane region" description="Helical" evidence="8">
    <location>
        <begin position="36"/>
        <end position="56"/>
    </location>
</feature>
<dbReference type="PANTHER" id="PTHR32021">
    <property type="entry name" value="CASP-LIKE PROTEIN 5B3"/>
    <property type="match status" value="1"/>
</dbReference>
<dbReference type="PANTHER" id="PTHR32021:SF1">
    <property type="entry name" value="CASP-LIKE PROTEIN 5A1"/>
    <property type="match status" value="1"/>
</dbReference>
<sequence length="174" mass="18363">MDGSVPAGDAPAAPSLVALRWRFGDMLIVPGTSSSLALRLCQFSAAIVSFSVMISATNFSSVTAFCFLVAAMVLQCMWSLSVATIEGYALLLGRSLRDSPLLSLFAVGDWVTAVITFAGACASAGIAVLVGRDVHHGCDTNYCGRYATAAGMAFLSWLLISISFVFTFWLLATR</sequence>
<dbReference type="Pfam" id="PF04535">
    <property type="entry name" value="CASP_dom"/>
    <property type="match status" value="1"/>
</dbReference>
<proteinExistence type="inferred from homology"/>
<evidence type="ECO:0000313" key="10">
    <source>
        <dbReference type="EMBL" id="KAH7435832.1"/>
    </source>
</evidence>
<evidence type="ECO:0000313" key="11">
    <source>
        <dbReference type="Proteomes" id="UP000825935"/>
    </source>
</evidence>
<feature type="transmembrane region" description="Helical" evidence="8">
    <location>
        <begin position="62"/>
        <end position="89"/>
    </location>
</feature>
<evidence type="ECO:0000256" key="1">
    <source>
        <dbReference type="ARBA" id="ARBA00004651"/>
    </source>
</evidence>
<dbReference type="OrthoDB" id="754299at2759"/>
<gene>
    <name evidence="10" type="ORF">KP509_06G080800</name>
</gene>
<comment type="subcellular location">
    <subcellularLocation>
        <location evidence="1 8">Cell membrane</location>
        <topology evidence="1 8">Multi-pass membrane protein</topology>
    </subcellularLocation>
</comment>
<evidence type="ECO:0000256" key="6">
    <source>
        <dbReference type="ARBA" id="ARBA00022989"/>
    </source>
</evidence>
<dbReference type="InterPro" id="IPR006702">
    <property type="entry name" value="CASP_dom"/>
</dbReference>
<evidence type="ECO:0000256" key="7">
    <source>
        <dbReference type="ARBA" id="ARBA00023136"/>
    </source>
</evidence>
<evidence type="ECO:0000256" key="8">
    <source>
        <dbReference type="RuleBase" id="RU361233"/>
    </source>
</evidence>
<accession>A0A8T2UK79</accession>
<protein>
    <recommendedName>
        <fullName evidence="8">CASP-like protein</fullName>
    </recommendedName>
</protein>
<dbReference type="GO" id="GO:0005886">
    <property type="term" value="C:plasma membrane"/>
    <property type="evidence" value="ECO:0007669"/>
    <property type="project" value="UniProtKB-SubCell"/>
</dbReference>
<evidence type="ECO:0000256" key="3">
    <source>
        <dbReference type="ARBA" id="ARBA00011489"/>
    </source>
</evidence>
<feature type="transmembrane region" description="Helical" evidence="8">
    <location>
        <begin position="101"/>
        <end position="130"/>
    </location>
</feature>
<evidence type="ECO:0000256" key="5">
    <source>
        <dbReference type="ARBA" id="ARBA00022692"/>
    </source>
</evidence>
<evidence type="ECO:0000256" key="2">
    <source>
        <dbReference type="ARBA" id="ARBA00007651"/>
    </source>
</evidence>